<dbReference type="GO" id="GO:0045259">
    <property type="term" value="C:proton-transporting ATP synthase complex"/>
    <property type="evidence" value="ECO:0007669"/>
    <property type="project" value="UniProtKB-KW"/>
</dbReference>
<accession>A0A343W8Y1</accession>
<dbReference type="AlphaFoldDB" id="A0A343W8Y1"/>
<keyword evidence="5 12" id="KW-0138">CF(0)</keyword>
<feature type="transmembrane region" description="Helical" evidence="13">
    <location>
        <begin position="6"/>
        <end position="29"/>
    </location>
</feature>
<keyword evidence="11 13" id="KW-0472">Membrane</keyword>
<comment type="subunit">
    <text evidence="3">F-type ATPases have 2 components, CF(1) - the catalytic core - and CF(0) - the membrane proton channel.</text>
</comment>
<evidence type="ECO:0000256" key="13">
    <source>
        <dbReference type="SAM" id="Phobius"/>
    </source>
</evidence>
<geneLocation type="mitochondrion" evidence="14"/>
<evidence type="ECO:0000256" key="3">
    <source>
        <dbReference type="ARBA" id="ARBA00011291"/>
    </source>
</evidence>
<evidence type="ECO:0000256" key="10">
    <source>
        <dbReference type="ARBA" id="ARBA00023128"/>
    </source>
</evidence>
<keyword evidence="8 13" id="KW-1133">Transmembrane helix</keyword>
<gene>
    <name evidence="14" type="primary">ATP8</name>
</gene>
<keyword evidence="10 12" id="KW-0496">Mitochondrion</keyword>
<keyword evidence="7 12" id="KW-0375">Hydrogen ion transport</keyword>
<proteinExistence type="inferred from homology"/>
<dbReference type="InterPro" id="IPR001421">
    <property type="entry name" value="ATP8_metazoa"/>
</dbReference>
<evidence type="ECO:0000256" key="7">
    <source>
        <dbReference type="ARBA" id="ARBA00022781"/>
    </source>
</evidence>
<dbReference type="GO" id="GO:0015078">
    <property type="term" value="F:proton transmembrane transporter activity"/>
    <property type="evidence" value="ECO:0007669"/>
    <property type="project" value="InterPro"/>
</dbReference>
<dbReference type="CTD" id="4509"/>
<dbReference type="Pfam" id="PF00895">
    <property type="entry name" value="ATP-synt_8"/>
    <property type="match status" value="1"/>
</dbReference>
<dbReference type="EMBL" id="KY069964">
    <property type="protein sequence ID" value="AVZ00821.1"/>
    <property type="molecule type" value="Genomic_DNA"/>
</dbReference>
<evidence type="ECO:0000256" key="8">
    <source>
        <dbReference type="ARBA" id="ARBA00022989"/>
    </source>
</evidence>
<organism evidence="14">
    <name type="scientific">Carbula sinica</name>
    <dbReference type="NCBI Taxonomy" id="286704"/>
    <lineage>
        <taxon>Eukaryota</taxon>
        <taxon>Metazoa</taxon>
        <taxon>Ecdysozoa</taxon>
        <taxon>Arthropoda</taxon>
        <taxon>Hexapoda</taxon>
        <taxon>Insecta</taxon>
        <taxon>Pterygota</taxon>
        <taxon>Neoptera</taxon>
        <taxon>Paraneoptera</taxon>
        <taxon>Hemiptera</taxon>
        <taxon>Heteroptera</taxon>
        <taxon>Panheteroptera</taxon>
        <taxon>Pentatomomorpha</taxon>
        <taxon>Pentatomoidea</taxon>
        <taxon>Pentatomidae</taxon>
        <taxon>Pentatominae</taxon>
        <taxon>Carbula</taxon>
    </lineage>
</organism>
<reference evidence="14" key="1">
    <citation type="thesis" date="2017" institute="China Agricultural University">
        <title>Studies on the comparative mitochondrial genomics and phylogeny of Heteroptera (Insecta: Hemiptera).</title>
        <authorList>
            <person name="Jiang P."/>
        </authorList>
    </citation>
    <scope>NUCLEOTIDE SEQUENCE</scope>
</reference>
<comment type="subcellular location">
    <subcellularLocation>
        <location evidence="1 12">Mitochondrion membrane</location>
        <topology evidence="1 12">Single-pass membrane protein</topology>
    </subcellularLocation>
</comment>
<evidence type="ECO:0000313" key="14">
    <source>
        <dbReference type="EMBL" id="AVZ00821.1"/>
    </source>
</evidence>
<evidence type="ECO:0000256" key="5">
    <source>
        <dbReference type="ARBA" id="ARBA00022547"/>
    </source>
</evidence>
<keyword evidence="4 12" id="KW-0813">Transport</keyword>
<dbReference type="GO" id="GO:0031966">
    <property type="term" value="C:mitochondrial membrane"/>
    <property type="evidence" value="ECO:0007669"/>
    <property type="project" value="UniProtKB-SubCell"/>
</dbReference>
<evidence type="ECO:0000256" key="9">
    <source>
        <dbReference type="ARBA" id="ARBA00023065"/>
    </source>
</evidence>
<evidence type="ECO:0000256" key="6">
    <source>
        <dbReference type="ARBA" id="ARBA00022692"/>
    </source>
</evidence>
<keyword evidence="9 12" id="KW-0406">Ion transport</keyword>
<dbReference type="GeneID" id="36937887"/>
<name>A0A343W8Y1_9HEMI</name>
<evidence type="ECO:0000256" key="1">
    <source>
        <dbReference type="ARBA" id="ARBA00004304"/>
    </source>
</evidence>
<evidence type="ECO:0000256" key="11">
    <source>
        <dbReference type="ARBA" id="ARBA00023136"/>
    </source>
</evidence>
<evidence type="ECO:0000256" key="12">
    <source>
        <dbReference type="RuleBase" id="RU003661"/>
    </source>
</evidence>
<protein>
    <recommendedName>
        <fullName evidence="12">ATP synthase complex subunit 8</fullName>
    </recommendedName>
</protein>
<keyword evidence="6 12" id="KW-0812">Transmembrane</keyword>
<dbReference type="RefSeq" id="YP_009485685.1">
    <property type="nucleotide sequence ID" value="NC_037741.1"/>
</dbReference>
<evidence type="ECO:0000256" key="4">
    <source>
        <dbReference type="ARBA" id="ARBA00022448"/>
    </source>
</evidence>
<sequence length="52" mass="6678">MPQMAPLWWEMLFIMFILTFILMNIMIYFNMKISQKFYKNNYNSIKQFNWKW</sequence>
<dbReference type="GO" id="GO:0015986">
    <property type="term" value="P:proton motive force-driven ATP synthesis"/>
    <property type="evidence" value="ECO:0007669"/>
    <property type="project" value="InterPro"/>
</dbReference>
<evidence type="ECO:0000256" key="2">
    <source>
        <dbReference type="ARBA" id="ARBA00008892"/>
    </source>
</evidence>
<comment type="similarity">
    <text evidence="2 12">Belongs to the ATPase protein 8 family.</text>
</comment>